<dbReference type="RefSeq" id="WP_017512724.1">
    <property type="nucleotide sequence ID" value="NZ_CP026544.1"/>
</dbReference>
<gene>
    <name evidence="1" type="ORF">DDF84_017585</name>
</gene>
<dbReference type="Proteomes" id="UP000253772">
    <property type="component" value="Chromosome c1"/>
</dbReference>
<proteinExistence type="predicted"/>
<dbReference type="AlphaFoldDB" id="A0A2L0XBC9"/>
<dbReference type="EMBL" id="CP037900">
    <property type="protein sequence ID" value="QBP11425.1"/>
    <property type="molecule type" value="Genomic_DNA"/>
</dbReference>
<sequence length="141" mass="15148">MKKTLLAAMSACTLLYSCVAAAQNKPSPELEYINTLSSIAHHCNFLAGLARSAYRLSTDFGNQKAQEVIACSNEGTEKGKAAFKAAMASQHPSAIRDGIKKVYSRWQTYMDSIDATAPADAAAERAFSDAANDLKLDIENP</sequence>
<name>A0A2L0XBC9_9BURK</name>
<reference evidence="1 2" key="1">
    <citation type="submission" date="2019-03" db="EMBL/GenBank/DDBJ databases">
        <title>Comparative insights into the high quality Complete genome sequence of highly metal resistant Cupriavidus metallidurans strain BS1 isolated from a gold-copper mine.</title>
        <authorList>
            <person name="Mazhar H.S."/>
            <person name="Rensing C."/>
        </authorList>
    </citation>
    <scope>NUCLEOTIDE SEQUENCE [LARGE SCALE GENOMIC DNA]</scope>
    <source>
        <strain evidence="1 2">BS1</strain>
    </source>
</reference>
<dbReference type="OrthoDB" id="9990548at2"/>
<organism evidence="1 2">
    <name type="scientific">Cupriavidus metallidurans</name>
    <dbReference type="NCBI Taxonomy" id="119219"/>
    <lineage>
        <taxon>Bacteria</taxon>
        <taxon>Pseudomonadati</taxon>
        <taxon>Pseudomonadota</taxon>
        <taxon>Betaproteobacteria</taxon>
        <taxon>Burkholderiales</taxon>
        <taxon>Burkholderiaceae</taxon>
        <taxon>Cupriavidus</taxon>
    </lineage>
</organism>
<dbReference type="PROSITE" id="PS51257">
    <property type="entry name" value="PROKAR_LIPOPROTEIN"/>
    <property type="match status" value="1"/>
</dbReference>
<protein>
    <submittedName>
        <fullName evidence="1">Uncharacterized protein</fullName>
    </submittedName>
</protein>
<evidence type="ECO:0000313" key="1">
    <source>
        <dbReference type="EMBL" id="QBP11425.1"/>
    </source>
</evidence>
<evidence type="ECO:0000313" key="2">
    <source>
        <dbReference type="Proteomes" id="UP000253772"/>
    </source>
</evidence>
<accession>A0A2L0XBC9</accession>